<dbReference type="Pfam" id="PF18395">
    <property type="entry name" value="Cas3_C"/>
    <property type="match status" value="1"/>
</dbReference>
<keyword evidence="7" id="KW-0347">Helicase</keyword>
<evidence type="ECO:0000256" key="8">
    <source>
        <dbReference type="ARBA" id="ARBA00022840"/>
    </source>
</evidence>
<dbReference type="Gene3D" id="3.40.50.300">
    <property type="entry name" value="P-loop containing nucleotide triphosphate hydrolases"/>
    <property type="match status" value="2"/>
</dbReference>
<keyword evidence="5" id="KW-0547">Nucleotide-binding</keyword>
<protein>
    <submittedName>
        <fullName evidence="11">CRISPR-associated helicase Cas3</fullName>
    </submittedName>
</protein>
<evidence type="ECO:0000259" key="10">
    <source>
        <dbReference type="PROSITE" id="PS51643"/>
    </source>
</evidence>
<dbReference type="CDD" id="cd09641">
    <property type="entry name" value="Cas3''_I"/>
    <property type="match status" value="1"/>
</dbReference>
<keyword evidence="3" id="KW-0540">Nuclease</keyword>
<dbReference type="InterPro" id="IPR054712">
    <property type="entry name" value="Cas3-like_dom"/>
</dbReference>
<dbReference type="Proteomes" id="UP001500603">
    <property type="component" value="Unassembled WGS sequence"/>
</dbReference>
<dbReference type="InterPro" id="IPR006474">
    <property type="entry name" value="Helicase_Cas3_CRISPR-ass_core"/>
</dbReference>
<dbReference type="NCBIfam" id="TIGR01596">
    <property type="entry name" value="cas3_HD"/>
    <property type="match status" value="1"/>
</dbReference>
<comment type="similarity">
    <text evidence="1">In the N-terminal section; belongs to the CRISPR-associated nuclease Cas3-HD family.</text>
</comment>
<dbReference type="PROSITE" id="PS51643">
    <property type="entry name" value="HD_CAS3"/>
    <property type="match status" value="1"/>
</dbReference>
<comment type="similarity">
    <text evidence="2">In the central section; belongs to the CRISPR-associated helicase Cas3 family.</text>
</comment>
<feature type="domain" description="HD Cas3-type" evidence="10">
    <location>
        <begin position="8"/>
        <end position="209"/>
    </location>
</feature>
<evidence type="ECO:0000256" key="5">
    <source>
        <dbReference type="ARBA" id="ARBA00022741"/>
    </source>
</evidence>
<organism evidence="11 12">
    <name type="scientific">Nocardia callitridis</name>
    <dbReference type="NCBI Taxonomy" id="648753"/>
    <lineage>
        <taxon>Bacteria</taxon>
        <taxon>Bacillati</taxon>
        <taxon>Actinomycetota</taxon>
        <taxon>Actinomycetes</taxon>
        <taxon>Mycobacteriales</taxon>
        <taxon>Nocardiaceae</taxon>
        <taxon>Nocardia</taxon>
    </lineage>
</organism>
<dbReference type="Pfam" id="PF18019">
    <property type="entry name" value="Cas3_HD"/>
    <property type="match status" value="1"/>
</dbReference>
<keyword evidence="8" id="KW-0067">ATP-binding</keyword>
<name>A0ABP9K8F6_9NOCA</name>
<proteinExistence type="inferred from homology"/>
<dbReference type="CDD" id="cd17930">
    <property type="entry name" value="DEXHc_cas3"/>
    <property type="match status" value="1"/>
</dbReference>
<accession>A0ABP9K8F6</accession>
<keyword evidence="4" id="KW-0479">Metal-binding</keyword>
<dbReference type="InterPro" id="IPR006483">
    <property type="entry name" value="CRISPR-assoc_Cas3_HD"/>
</dbReference>
<dbReference type="SUPFAM" id="SSF52540">
    <property type="entry name" value="P-loop containing nucleoside triphosphate hydrolases"/>
    <property type="match status" value="1"/>
</dbReference>
<evidence type="ECO:0000256" key="9">
    <source>
        <dbReference type="ARBA" id="ARBA00023118"/>
    </source>
</evidence>
<keyword evidence="12" id="KW-1185">Reference proteome</keyword>
<dbReference type="InterPro" id="IPR041372">
    <property type="entry name" value="Cas3_C"/>
</dbReference>
<dbReference type="InterPro" id="IPR038257">
    <property type="entry name" value="CRISPR-assoc_Cas3_HD_sf"/>
</dbReference>
<reference evidence="12" key="1">
    <citation type="journal article" date="2019" name="Int. J. Syst. Evol. Microbiol.">
        <title>The Global Catalogue of Microorganisms (GCM) 10K type strain sequencing project: providing services to taxonomists for standard genome sequencing and annotation.</title>
        <authorList>
            <consortium name="The Broad Institute Genomics Platform"/>
            <consortium name="The Broad Institute Genome Sequencing Center for Infectious Disease"/>
            <person name="Wu L."/>
            <person name="Ma J."/>
        </authorList>
    </citation>
    <scope>NUCLEOTIDE SEQUENCE [LARGE SCALE GENOMIC DNA]</scope>
    <source>
        <strain evidence="12">JCM 18298</strain>
    </source>
</reference>
<dbReference type="InterPro" id="IPR050547">
    <property type="entry name" value="DEAD_box_RNA_helicases"/>
</dbReference>
<evidence type="ECO:0000256" key="7">
    <source>
        <dbReference type="ARBA" id="ARBA00022806"/>
    </source>
</evidence>
<comment type="caution">
    <text evidence="11">The sequence shown here is derived from an EMBL/GenBank/DDBJ whole genome shotgun (WGS) entry which is preliminary data.</text>
</comment>
<evidence type="ECO:0000256" key="1">
    <source>
        <dbReference type="ARBA" id="ARBA00006847"/>
    </source>
</evidence>
<keyword evidence="9" id="KW-0051">Antiviral defense</keyword>
<dbReference type="Pfam" id="PF22590">
    <property type="entry name" value="Cas3-like_C_2"/>
    <property type="match status" value="1"/>
</dbReference>
<evidence type="ECO:0000256" key="3">
    <source>
        <dbReference type="ARBA" id="ARBA00022722"/>
    </source>
</evidence>
<evidence type="ECO:0000256" key="4">
    <source>
        <dbReference type="ARBA" id="ARBA00022723"/>
    </source>
</evidence>
<dbReference type="NCBIfam" id="TIGR01587">
    <property type="entry name" value="cas3_core"/>
    <property type="match status" value="1"/>
</dbReference>
<dbReference type="EMBL" id="BAABJM010000002">
    <property type="protein sequence ID" value="GAA5053548.1"/>
    <property type="molecule type" value="Genomic_DNA"/>
</dbReference>
<keyword evidence="6" id="KW-0378">Hydrolase</keyword>
<dbReference type="SMART" id="SM00487">
    <property type="entry name" value="DEXDc"/>
    <property type="match status" value="1"/>
</dbReference>
<dbReference type="PANTHER" id="PTHR47963">
    <property type="entry name" value="DEAD-BOX ATP-DEPENDENT RNA HELICASE 47, MITOCHONDRIAL"/>
    <property type="match status" value="1"/>
</dbReference>
<evidence type="ECO:0000256" key="2">
    <source>
        <dbReference type="ARBA" id="ARBA00009046"/>
    </source>
</evidence>
<gene>
    <name evidence="11" type="primary">cas3</name>
    <name evidence="11" type="ORF">GCM10023318_27500</name>
</gene>
<evidence type="ECO:0000313" key="12">
    <source>
        <dbReference type="Proteomes" id="UP001500603"/>
    </source>
</evidence>
<evidence type="ECO:0000313" key="11">
    <source>
        <dbReference type="EMBL" id="GAA5053548.1"/>
    </source>
</evidence>
<sequence length="936" mass="103288">MWAKSPNEGGGWLPLWQHMDDSADIAGFLFDEWLAPSVVRLFEQEFSDVESARCAVRFLAGVHDLGKATPAFAIQNEGLAQRMREHGLYMPTNRRELLERQEAHHTVAGHHLLIRWLVEQGWSRRWAAAWGVVLGGHHGAPPDADDSLLPESYPALFGTGAWLRVQRELLHRMAVRTGAAERLEQWRELRLSQRFQVLATAIVIMSDWIASNEAMLPFHPAGLPEVVVDPRRSRRVLRELALPRPWAPSEPPSEINELFAMRFSLPEGAKPRPVQVAACEVARAMDDPGLLVVEAPMGEGKTEAALAAAEIFAHRWGSGGLMVALPTQATSDAMFDRVVDWIDAMGSEGQQVDGAITLGHGKARFNKLFQGLVRDGHFRSAEIGCDETVPHEHKGRRHARHSVVAHSWLAGRKKAQLANFSVGTIDQLLFAGLKSRHLMLRHLALAGKVVLLDEVHAYDVFMNSYLLRVLTWLGAYRVPVIALSATLPSDRRRELLHAYRRGVDRTIDTEIAEVTGYPILSWCSGTAVHSRVVEPSGRGTTVRVDVLGGEVDNDHDRLVELLRDALSDGGCALIVRNTVRRVLDTAAELERHFPGEVTVAHSRFLSVDRMRKDGELLERFGPPGRARRPRRQIVVASQVVEQSLDVDFDLLVTDLAPIDLVLQRMGRLHRHGGRERPRKLRAAQAFISGIALGDLPELEASASRYVYGEHALLRAAAVLLPHLGDTIDLPDDIAPLVQDAYSSAAIGPESWQEQMLLAWQKWLGSSAKRTANAEKFQLREPAKNGNPIIGWVSASVGEADDQAQGQGQVRDGAPSLEVIVVVETTSGEWFTPGWLSGGEAARPVPRDATPTDDIAKIVASCSLRLPLEFSNESAEAALWAVTPEVWEFSPLIYRLPVLVIDENGNGEIAGRAVRYDPKTGLEVQRDSSSTTESSNP</sequence>
<dbReference type="Gene3D" id="1.10.3210.30">
    <property type="match status" value="1"/>
</dbReference>
<evidence type="ECO:0000256" key="6">
    <source>
        <dbReference type="ARBA" id="ARBA00022801"/>
    </source>
</evidence>
<dbReference type="PANTHER" id="PTHR47963:SF9">
    <property type="entry name" value="CRISPR-ASSOCIATED ENDONUCLEASE_HELICASE CAS3"/>
    <property type="match status" value="1"/>
</dbReference>
<dbReference type="InterPro" id="IPR014001">
    <property type="entry name" value="Helicase_ATP-bd"/>
</dbReference>
<dbReference type="InterPro" id="IPR027417">
    <property type="entry name" value="P-loop_NTPase"/>
</dbReference>